<name>A0ABQ9GBR9_9NEOP</name>
<comment type="caution">
    <text evidence="2">The sequence shown here is derived from an EMBL/GenBank/DDBJ whole genome shotgun (WGS) entry which is preliminary data.</text>
</comment>
<evidence type="ECO:0000313" key="3">
    <source>
        <dbReference type="Proteomes" id="UP001159363"/>
    </source>
</evidence>
<dbReference type="EMBL" id="JARBHB010000013">
    <property type="protein sequence ID" value="KAJ8869858.1"/>
    <property type="molecule type" value="Genomic_DNA"/>
</dbReference>
<reference evidence="2 3" key="1">
    <citation type="submission" date="2023-02" db="EMBL/GenBank/DDBJ databases">
        <title>LHISI_Scaffold_Assembly.</title>
        <authorList>
            <person name="Stuart O.P."/>
            <person name="Cleave R."/>
            <person name="Magrath M.J.L."/>
            <person name="Mikheyev A.S."/>
        </authorList>
    </citation>
    <scope>NUCLEOTIDE SEQUENCE [LARGE SCALE GENOMIC DNA]</scope>
    <source>
        <strain evidence="2">Daus_M_001</strain>
        <tissue evidence="2">Leg muscle</tissue>
    </source>
</reference>
<organism evidence="2 3">
    <name type="scientific">Dryococelus australis</name>
    <dbReference type="NCBI Taxonomy" id="614101"/>
    <lineage>
        <taxon>Eukaryota</taxon>
        <taxon>Metazoa</taxon>
        <taxon>Ecdysozoa</taxon>
        <taxon>Arthropoda</taxon>
        <taxon>Hexapoda</taxon>
        <taxon>Insecta</taxon>
        <taxon>Pterygota</taxon>
        <taxon>Neoptera</taxon>
        <taxon>Polyneoptera</taxon>
        <taxon>Phasmatodea</taxon>
        <taxon>Verophasmatodea</taxon>
        <taxon>Anareolatae</taxon>
        <taxon>Phasmatidae</taxon>
        <taxon>Eurycanthinae</taxon>
        <taxon>Dryococelus</taxon>
    </lineage>
</organism>
<feature type="compositionally biased region" description="Basic and acidic residues" evidence="1">
    <location>
        <begin position="18"/>
        <end position="32"/>
    </location>
</feature>
<accession>A0ABQ9GBR9</accession>
<feature type="compositionally biased region" description="Polar residues" evidence="1">
    <location>
        <begin position="225"/>
        <end position="239"/>
    </location>
</feature>
<keyword evidence="3" id="KW-1185">Reference proteome</keyword>
<feature type="region of interest" description="Disordered" evidence="1">
    <location>
        <begin position="1"/>
        <end position="32"/>
    </location>
</feature>
<protein>
    <submittedName>
        <fullName evidence="2">Uncharacterized protein</fullName>
    </submittedName>
</protein>
<evidence type="ECO:0000256" key="1">
    <source>
        <dbReference type="SAM" id="MobiDB-lite"/>
    </source>
</evidence>
<dbReference type="Proteomes" id="UP001159363">
    <property type="component" value="Chromosome 12"/>
</dbReference>
<feature type="compositionally biased region" description="Basic and acidic residues" evidence="1">
    <location>
        <begin position="1"/>
        <end position="11"/>
    </location>
</feature>
<feature type="region of interest" description="Disordered" evidence="1">
    <location>
        <begin position="217"/>
        <end position="239"/>
    </location>
</feature>
<gene>
    <name evidence="2" type="ORF">PR048_028867</name>
</gene>
<proteinExistence type="predicted"/>
<evidence type="ECO:0000313" key="2">
    <source>
        <dbReference type="EMBL" id="KAJ8869858.1"/>
    </source>
</evidence>
<sequence length="415" mass="47215">MQGRVKREIPEKNPPTSIRERPRRESKPVRLGERRCSPYREQPLPNFHCFRASPPASARPPRHFASACLDVLRRGMNMRAGKLRGLHSGCCRVDDTWRCEDITVCPAHRCVLVEYTYIAAHWVSTAEGTEWEILHRSNMTRAREYSDRTFANTPAANNSVKTVLFWVQYGLFGTCGGPASATLSTPTPIPSSEMRIRLSRFSELTDDWHGTREYRTGTAAHAADSSRTQQKNGSASQKNVGMSFVDHVPTLFTLPEADSRTRLTTAGHTHLQCSSVPVARRQKTPLPVLRWPTSDMLEVNHLYAPQHEHEFYWYLHCHSPPPYWPSPYTALHNTSRLLPRRTGFNSWRGRPLILALGIVPDDATGQRVFSWISRLPPPFHSDDAPYSPRFTLIGSQDLDVKRRPNAFTLIRCARL</sequence>